<dbReference type="STRING" id="39480.EUAN_00460"/>
<dbReference type="Gene3D" id="3.40.1090.10">
    <property type="entry name" value="Cytosolic phospholipase A2 catalytic domain"/>
    <property type="match status" value="1"/>
</dbReference>
<feature type="short sequence motif" description="DGA/G" evidence="4">
    <location>
        <begin position="168"/>
        <end position="170"/>
    </location>
</feature>
<evidence type="ECO:0000313" key="7">
    <source>
        <dbReference type="Proteomes" id="UP000180254"/>
    </source>
</evidence>
<feature type="active site" description="Nucleophile" evidence="4">
    <location>
        <position position="38"/>
    </location>
</feature>
<dbReference type="EMBL" id="MKIE01000001">
    <property type="protein sequence ID" value="OHW63182.1"/>
    <property type="molecule type" value="Genomic_DNA"/>
</dbReference>
<dbReference type="GO" id="GO:0016787">
    <property type="term" value="F:hydrolase activity"/>
    <property type="evidence" value="ECO:0007669"/>
    <property type="project" value="UniProtKB-UniRule"/>
</dbReference>
<evidence type="ECO:0000256" key="3">
    <source>
        <dbReference type="ARBA" id="ARBA00023098"/>
    </source>
</evidence>
<feature type="short sequence motif" description="GXSXG" evidence="4">
    <location>
        <begin position="36"/>
        <end position="40"/>
    </location>
</feature>
<sequence>MVRAFYLQGGGAKGAFQGGAIKALYEKGIEPDIVSGTSIGAINSYFLIKGNVDELEAMWNSIEEEDFKSPDPGEKVVENEKLIEVLEHVEKRESRVSEVYINYVKVEDSSLSEVVEEICSSSSKIALSSIKYSSLLPYVEGAEGGTADMMEAFKEKLEAGEYDGYKLDGGMLNNRFTEPLLRDDIEELYLMPLSNSYKVDKELKEMYRDKKLVVIRPDVEFNPEDTLRFEGEFCKELFRRGYETAKRLL</sequence>
<dbReference type="Pfam" id="PF01734">
    <property type="entry name" value="Patatin"/>
    <property type="match status" value="1"/>
</dbReference>
<feature type="active site" description="Proton acceptor" evidence="4">
    <location>
        <position position="168"/>
    </location>
</feature>
<organism evidence="6 7">
    <name type="scientific">Andreesenia angusta</name>
    <dbReference type="NCBI Taxonomy" id="39480"/>
    <lineage>
        <taxon>Bacteria</taxon>
        <taxon>Bacillati</taxon>
        <taxon>Bacillota</taxon>
        <taxon>Tissierellia</taxon>
        <taxon>Tissierellales</taxon>
        <taxon>Gottschalkiaceae</taxon>
        <taxon>Andreesenia</taxon>
    </lineage>
</organism>
<dbReference type="GO" id="GO:0016042">
    <property type="term" value="P:lipid catabolic process"/>
    <property type="evidence" value="ECO:0007669"/>
    <property type="project" value="UniProtKB-UniRule"/>
</dbReference>
<dbReference type="InterPro" id="IPR016035">
    <property type="entry name" value="Acyl_Trfase/lysoPLipase"/>
</dbReference>
<evidence type="ECO:0000256" key="4">
    <source>
        <dbReference type="PROSITE-ProRule" id="PRU01161"/>
    </source>
</evidence>
<dbReference type="PANTHER" id="PTHR14226:SF57">
    <property type="entry name" value="BLR7027 PROTEIN"/>
    <property type="match status" value="1"/>
</dbReference>
<reference evidence="6 7" key="1">
    <citation type="submission" date="2016-09" db="EMBL/GenBank/DDBJ databases">
        <title>Genome sequence of Eubacterium angustum.</title>
        <authorList>
            <person name="Poehlein A."/>
            <person name="Daniel R."/>
        </authorList>
    </citation>
    <scope>NUCLEOTIDE SEQUENCE [LARGE SCALE GENOMIC DNA]</scope>
    <source>
        <strain evidence="6 7">DSM 1989</strain>
    </source>
</reference>
<dbReference type="InterPro" id="IPR050301">
    <property type="entry name" value="NTE"/>
</dbReference>
<evidence type="ECO:0000313" key="6">
    <source>
        <dbReference type="EMBL" id="OHW63182.1"/>
    </source>
</evidence>
<protein>
    <submittedName>
        <fullName evidence="6">Patatin-like phospholipase</fullName>
    </submittedName>
</protein>
<feature type="short sequence motif" description="GXGXXG" evidence="4">
    <location>
        <begin position="9"/>
        <end position="14"/>
    </location>
</feature>
<evidence type="ECO:0000256" key="2">
    <source>
        <dbReference type="ARBA" id="ARBA00022963"/>
    </source>
</evidence>
<dbReference type="AlphaFoldDB" id="A0A1S1V9B2"/>
<keyword evidence="7" id="KW-1185">Reference proteome</keyword>
<keyword evidence="1 4" id="KW-0378">Hydrolase</keyword>
<dbReference type="PANTHER" id="PTHR14226">
    <property type="entry name" value="NEUROPATHY TARGET ESTERASE/SWISS CHEESE D.MELANOGASTER"/>
    <property type="match status" value="1"/>
</dbReference>
<name>A0A1S1V9B2_9FIRM</name>
<dbReference type="PROSITE" id="PS51635">
    <property type="entry name" value="PNPLA"/>
    <property type="match status" value="1"/>
</dbReference>
<keyword evidence="2 4" id="KW-0442">Lipid degradation</keyword>
<accession>A0A1S1V9B2</accession>
<proteinExistence type="predicted"/>
<evidence type="ECO:0000259" key="5">
    <source>
        <dbReference type="PROSITE" id="PS51635"/>
    </source>
</evidence>
<dbReference type="Proteomes" id="UP000180254">
    <property type="component" value="Unassembled WGS sequence"/>
</dbReference>
<comment type="caution">
    <text evidence="6">The sequence shown here is derived from an EMBL/GenBank/DDBJ whole genome shotgun (WGS) entry which is preliminary data.</text>
</comment>
<feature type="domain" description="PNPLA" evidence="5">
    <location>
        <begin position="5"/>
        <end position="181"/>
    </location>
</feature>
<keyword evidence="3 4" id="KW-0443">Lipid metabolism</keyword>
<dbReference type="InterPro" id="IPR002641">
    <property type="entry name" value="PNPLA_dom"/>
</dbReference>
<evidence type="ECO:0000256" key="1">
    <source>
        <dbReference type="ARBA" id="ARBA00022801"/>
    </source>
</evidence>
<gene>
    <name evidence="6" type="ORF">EUAN_00460</name>
</gene>
<dbReference type="SUPFAM" id="SSF52151">
    <property type="entry name" value="FabD/lysophospholipase-like"/>
    <property type="match status" value="1"/>
</dbReference>